<evidence type="ECO:0000313" key="3">
    <source>
        <dbReference type="WBParaSite" id="L893_g14895.t1"/>
    </source>
</evidence>
<dbReference type="GO" id="GO:0005737">
    <property type="term" value="C:cytoplasm"/>
    <property type="evidence" value="ECO:0007669"/>
    <property type="project" value="InterPro"/>
</dbReference>
<feature type="domain" description="BAR" evidence="1">
    <location>
        <begin position="56"/>
        <end position="265"/>
    </location>
</feature>
<dbReference type="Pfam" id="PF03114">
    <property type="entry name" value="BAR"/>
    <property type="match status" value="1"/>
</dbReference>
<protein>
    <submittedName>
        <fullName evidence="3">BAR domain-containing protein</fullName>
    </submittedName>
</protein>
<dbReference type="AlphaFoldDB" id="A0A1I7YD17"/>
<accession>A0A1I7YD17</accession>
<keyword evidence="2" id="KW-1185">Reference proteome</keyword>
<dbReference type="InterPro" id="IPR004148">
    <property type="entry name" value="BAR_dom"/>
</dbReference>
<proteinExistence type="predicted"/>
<dbReference type="SUPFAM" id="SSF103657">
    <property type="entry name" value="BAR/IMD domain-like"/>
    <property type="match status" value="1"/>
</dbReference>
<evidence type="ECO:0000313" key="2">
    <source>
        <dbReference type="Proteomes" id="UP000095287"/>
    </source>
</evidence>
<reference evidence="3" key="1">
    <citation type="submission" date="2016-11" db="UniProtKB">
        <authorList>
            <consortium name="WormBaseParasite"/>
        </authorList>
    </citation>
    <scope>IDENTIFICATION</scope>
</reference>
<dbReference type="WBParaSite" id="L893_g14895.t1">
    <property type="protein sequence ID" value="L893_g14895.t1"/>
    <property type="gene ID" value="L893_g14895"/>
</dbReference>
<dbReference type="Gene3D" id="1.20.1270.60">
    <property type="entry name" value="Arfaptin homology (AH) domain/BAR domain"/>
    <property type="match status" value="1"/>
</dbReference>
<organism evidence="2 3">
    <name type="scientific">Steinernema glaseri</name>
    <dbReference type="NCBI Taxonomy" id="37863"/>
    <lineage>
        <taxon>Eukaryota</taxon>
        <taxon>Metazoa</taxon>
        <taxon>Ecdysozoa</taxon>
        <taxon>Nematoda</taxon>
        <taxon>Chromadorea</taxon>
        <taxon>Rhabditida</taxon>
        <taxon>Tylenchina</taxon>
        <taxon>Panagrolaimomorpha</taxon>
        <taxon>Strongyloidoidea</taxon>
        <taxon>Steinernematidae</taxon>
        <taxon>Steinernema</taxon>
    </lineage>
</organism>
<dbReference type="Proteomes" id="UP000095287">
    <property type="component" value="Unplaced"/>
</dbReference>
<name>A0A1I7YD17_9BILA</name>
<evidence type="ECO:0000259" key="1">
    <source>
        <dbReference type="Pfam" id="PF03114"/>
    </source>
</evidence>
<sequence length="274" mass="31031">MTPSWECFAAADRRSCLVDAQAPLGSIADKGQRSILSAKHAKMSGGGGLKNLFFKINTSIGNAEKTKMTPEYNESVERYDSYHDKLDPLVARLVGALQHNPHTPNVTTKIDSPPGENPHEQLAASLEIFKTYIRDDQQAVIDELIKQRKKMAVAQRNSQWAGRRAIRALRHFFSVEYKKVTEEKDKLSRIRDHMDMIKHDVKTAKNTEQIEKSALLYEEAVQNFDEQAKRAIELLDALPKVQQVHAEGITEYFEALLKHNAEMAQIIRVPAIKN</sequence>
<dbReference type="InterPro" id="IPR027267">
    <property type="entry name" value="AH/BAR_dom_sf"/>
</dbReference>